<feature type="compositionally biased region" description="Low complexity" evidence="10">
    <location>
        <begin position="453"/>
        <end position="466"/>
    </location>
</feature>
<keyword evidence="4 9" id="KW-0479">Metal-binding</keyword>
<keyword evidence="7 9" id="KW-0012">Acyltransferase</keyword>
<dbReference type="GO" id="GO:0016151">
    <property type="term" value="F:nickel cation binding"/>
    <property type="evidence" value="ECO:0007669"/>
    <property type="project" value="UniProtKB-UniRule"/>
</dbReference>
<protein>
    <recommendedName>
        <fullName evidence="9">Acetyl-CoA decarbonylase/synthase complex subunit beta</fullName>
        <shortName evidence="9">ACDS complex subunit beta</shortName>
        <ecNumber evidence="9">2.3.1.169</ecNumber>
    </recommendedName>
    <alternativeName>
        <fullName evidence="9">ACDS complex acyltransferase</fullName>
    </alternativeName>
</protein>
<dbReference type="EC" id="2.3.1.169" evidence="9"/>
<keyword evidence="6 9" id="KW-0411">Iron-sulfur</keyword>
<name>A0A075WI15_ARCFL</name>
<dbReference type="InterPro" id="IPR023432">
    <property type="entry name" value="CO_DH/Ac-CoA_synth_bsu_arc"/>
</dbReference>
<organism evidence="12 13">
    <name type="scientific">Archaeoglobus fulgidus DSM 8774</name>
    <dbReference type="NCBI Taxonomy" id="1344584"/>
    <lineage>
        <taxon>Archaea</taxon>
        <taxon>Methanobacteriati</taxon>
        <taxon>Methanobacteriota</taxon>
        <taxon>Archaeoglobi</taxon>
        <taxon>Archaeoglobales</taxon>
        <taxon>Archaeoglobaceae</taxon>
        <taxon>Archaeoglobus</taxon>
    </lineage>
</organism>
<keyword evidence="3 9" id="KW-0808">Transferase</keyword>
<comment type="catalytic activity">
    <reaction evidence="9">
        <text>Co(I)-[corrinoid Fe-S protein] + acetyl-CoA + H(+) = methyl-Co(III)-[corrinoid Fe-S protein] + CO + CoA</text>
        <dbReference type="Rhea" id="RHEA:45212"/>
        <dbReference type="Rhea" id="RHEA-COMP:11110"/>
        <dbReference type="Rhea" id="RHEA-COMP:11111"/>
        <dbReference type="ChEBI" id="CHEBI:15378"/>
        <dbReference type="ChEBI" id="CHEBI:17245"/>
        <dbReference type="ChEBI" id="CHEBI:57287"/>
        <dbReference type="ChEBI" id="CHEBI:57288"/>
        <dbReference type="ChEBI" id="CHEBI:85033"/>
        <dbReference type="ChEBI" id="CHEBI:85035"/>
        <dbReference type="EC" id="2.3.1.169"/>
    </reaction>
</comment>
<dbReference type="GO" id="GO:0043884">
    <property type="term" value="F:CO-methylating acetyl-CoA synthase activity"/>
    <property type="evidence" value="ECO:0007669"/>
    <property type="project" value="UniProtKB-EC"/>
</dbReference>
<dbReference type="PANTHER" id="PTHR42281">
    <property type="match status" value="1"/>
</dbReference>
<dbReference type="InterPro" id="IPR038571">
    <property type="entry name" value="CO_DH/Ac-CoA_synth_bsu_3_sf"/>
</dbReference>
<comment type="similarity">
    <text evidence="1 9">Belongs to the CdhC family.</text>
</comment>
<evidence type="ECO:0000256" key="5">
    <source>
        <dbReference type="ARBA" id="ARBA00023004"/>
    </source>
</evidence>
<evidence type="ECO:0000256" key="7">
    <source>
        <dbReference type="ARBA" id="ARBA00023315"/>
    </source>
</evidence>
<dbReference type="Gene3D" id="3.40.1470.10">
    <property type="entry name" value="Bifunctional carbon monoxide dehydrogenase/acetyl-coa synthase(codh/acs), Chain M, domain 5"/>
    <property type="match status" value="1"/>
</dbReference>
<gene>
    <name evidence="9" type="primary">cdhC</name>
    <name evidence="12" type="ORF">AFULGI_00003790</name>
</gene>
<evidence type="ECO:0000256" key="3">
    <source>
        <dbReference type="ARBA" id="ARBA00022679"/>
    </source>
</evidence>
<dbReference type="NCBIfam" id="TIGR00316">
    <property type="entry name" value="cdhC"/>
    <property type="match status" value="1"/>
</dbReference>
<dbReference type="Gene3D" id="3.40.970.20">
    <property type="entry name" value="Carbon monoxide dehydrogenase alpha subunit. Chain D, domain 4"/>
    <property type="match status" value="1"/>
</dbReference>
<comment type="cofactor">
    <cofactor evidence="9">
        <name>[Ni-Fe-S] cluster</name>
        <dbReference type="ChEBI" id="CHEBI:60400"/>
    </cofactor>
    <text evidence="9">Binds 1 [Ni-Fe-S] cluster.</text>
</comment>
<evidence type="ECO:0000256" key="8">
    <source>
        <dbReference type="ARBA" id="ARBA00025865"/>
    </source>
</evidence>
<feature type="region of interest" description="Disordered" evidence="10">
    <location>
        <begin position="436"/>
        <end position="466"/>
    </location>
</feature>
<feature type="binding site" evidence="9">
    <location>
        <position position="215"/>
    </location>
    <ligand>
        <name>[Ni-Fe-S] cluster</name>
        <dbReference type="ChEBI" id="CHEBI:60400"/>
    </ligand>
</feature>
<dbReference type="Pfam" id="PF03598">
    <property type="entry name" value="CdhC"/>
    <property type="match status" value="1"/>
</dbReference>
<reference evidence="12 13" key="1">
    <citation type="submission" date="2013-07" db="EMBL/GenBank/DDBJ databases">
        <title>Genome of Archaeoglobus fulgidus.</title>
        <authorList>
            <person name="Fiebig A."/>
            <person name="Birkeland N.-K."/>
        </authorList>
    </citation>
    <scope>NUCLEOTIDE SEQUENCE [LARGE SCALE GENOMIC DNA]</scope>
    <source>
        <strain evidence="12 13">DSM 8774</strain>
    </source>
</reference>
<evidence type="ECO:0000259" key="11">
    <source>
        <dbReference type="Pfam" id="PF19436"/>
    </source>
</evidence>
<dbReference type="PANTHER" id="PTHR42281:SF1">
    <property type="entry name" value="ACETYL-COA DECARBONYLASE_SYNTHASE COMPLEX SUBUNIT BETA 1"/>
    <property type="match status" value="1"/>
</dbReference>
<keyword evidence="5 9" id="KW-0408">Iron</keyword>
<proteinExistence type="inferred from homology"/>
<dbReference type="HAMAP" id="MF_01138">
    <property type="entry name" value="CdhC"/>
    <property type="match status" value="1"/>
</dbReference>
<dbReference type="KEGG" id="afg:AFULGI_00003790"/>
<dbReference type="GO" id="GO:0016407">
    <property type="term" value="F:acetyltransferase activity"/>
    <property type="evidence" value="ECO:0007669"/>
    <property type="project" value="UniProtKB-UniRule"/>
</dbReference>
<feature type="binding site" evidence="9">
    <location>
        <position position="212"/>
    </location>
    <ligand>
        <name>[Ni-Fe-S] cluster</name>
        <dbReference type="ChEBI" id="CHEBI:60400"/>
    </ligand>
</feature>
<dbReference type="Pfam" id="PF19436">
    <property type="entry name" value="ACS_CODH_B_C"/>
    <property type="match status" value="1"/>
</dbReference>
<dbReference type="Gene3D" id="3.30.1650.10">
    <property type="entry name" value="Bifunctional carbon monoxide dehydrogenase/acetyl-coa synthase(codh/acs), Chain M, domain 3"/>
    <property type="match status" value="1"/>
</dbReference>
<dbReference type="GO" id="GO:0051536">
    <property type="term" value="F:iron-sulfur cluster binding"/>
    <property type="evidence" value="ECO:0007669"/>
    <property type="project" value="UniProtKB-KW"/>
</dbReference>
<dbReference type="SUPFAM" id="SSF56821">
    <property type="entry name" value="Prismane protein-like"/>
    <property type="match status" value="1"/>
</dbReference>
<evidence type="ECO:0000256" key="10">
    <source>
        <dbReference type="SAM" id="MobiDB-lite"/>
    </source>
</evidence>
<dbReference type="GO" id="GO:0006084">
    <property type="term" value="P:acetyl-CoA metabolic process"/>
    <property type="evidence" value="ECO:0007669"/>
    <property type="project" value="InterPro"/>
</dbReference>
<dbReference type="RefSeq" id="WP_010877886.1">
    <property type="nucleotide sequence ID" value="NZ_CP006577.1"/>
</dbReference>
<dbReference type="AlphaFoldDB" id="A0A075WI15"/>
<comment type="function">
    <text evidence="9">Part of a complex that catalyzes the reversible cleavage of acetyl-CoA, allowing autotrophic growth from CO(2). The alpha-epsilon complex generates CO from CO(2), while the beta subunit (this protein) combines the CO with CoA and a methyl group to form acetyl-CoA. The methyl group, which is incorporated into acetyl-CoA, is transferred to the beta subunit by a corrinoid iron-sulfur protein (the gamma-delta complex).</text>
</comment>
<feature type="compositionally biased region" description="Acidic residues" evidence="10">
    <location>
        <begin position="437"/>
        <end position="452"/>
    </location>
</feature>
<evidence type="ECO:0000256" key="1">
    <source>
        <dbReference type="ARBA" id="ARBA00006862"/>
    </source>
</evidence>
<sequence>MVERKRIEIPEGVKVKESVGEEAEFPFDISPMYEGERIRKGDMYVELGGPTQPGFELVMALPMDQVEDMKVTLIGPDLDEMEEGQAYPYAMIYYIAGEMVETDLEPVIERRNHDFQNYIEGYMHLNQRYDIWIRIGKNAIKKGLKSLIQIAKATMMLYKNELPFIEKIEAVYITDKDLVEKLLNELAMPIFEERDARVEALSDEDVDEFYSCTLCQSFAPTNVCIVSPDRPSLCGAITWFDGRAAAKVDPEGPNRAVPKGELLDPIGGEYSGVNEFAKQESGGEYERIKLHSFFEYPHTSCGCFEVIGFYMPEVDGIGWVHRGYAEPAPNGLTFSTMAGQTGGGKQVVGFLGIGIAYFRSKKFIQADGGWYRTVWMPKELKERVAKYIPDDIRDKIATEEDAKTLDELREFLKKVDHPVVKGVVRPVDGKKITNGWVEEEEEEAEEVAEEAAAEAAPAAQPAQAAQPMAMQPMPMQMPGFQLPALQMPAASAAPAGVKLVIKDAKITIEKVIIKKAEKEKKGGK</sequence>
<dbReference type="Proteomes" id="UP000028501">
    <property type="component" value="Chromosome"/>
</dbReference>
<keyword evidence="2 9" id="KW-0533">Nickel</keyword>
<feature type="binding site" evidence="9">
    <location>
        <position position="303"/>
    </location>
    <ligand>
        <name>[Ni-Fe-S] cluster</name>
        <dbReference type="ChEBI" id="CHEBI:60400"/>
    </ligand>
</feature>
<accession>A0A075WI15</accession>
<dbReference type="NCBIfam" id="NF003379">
    <property type="entry name" value="PRK04456.1"/>
    <property type="match status" value="1"/>
</dbReference>
<dbReference type="GO" id="GO:0043885">
    <property type="term" value="F:anaerobic carbon-monoxide dehydrogenase activity"/>
    <property type="evidence" value="ECO:0007669"/>
    <property type="project" value="InterPro"/>
</dbReference>
<dbReference type="EMBL" id="CP006577">
    <property type="protein sequence ID" value="AIG97198.1"/>
    <property type="molecule type" value="Genomic_DNA"/>
</dbReference>
<dbReference type="GeneID" id="24793918"/>
<evidence type="ECO:0000256" key="9">
    <source>
        <dbReference type="HAMAP-Rule" id="MF_01138"/>
    </source>
</evidence>
<dbReference type="GO" id="GO:0005506">
    <property type="term" value="F:iron ion binding"/>
    <property type="evidence" value="ECO:0007669"/>
    <property type="project" value="UniProtKB-UniRule"/>
</dbReference>
<dbReference type="InterPro" id="IPR011254">
    <property type="entry name" value="Prismane-like_sf"/>
</dbReference>
<feature type="domain" description="CO dehydrogenase/acetyl-CoA synthase complex beta subunit C-terminal" evidence="11">
    <location>
        <begin position="191"/>
        <end position="421"/>
    </location>
</feature>
<comment type="subunit">
    <text evidence="8 9">Monomer. The ACDS complex is made up of alpha, epsilon, beta, gamma and delta chains with a probable stoichiometry of (alpha(2)epsilon(2))(4)-beta(8)-(gamma(1)delta(1))(8).</text>
</comment>
<feature type="binding site" evidence="9">
    <location>
        <position position="301"/>
    </location>
    <ligand>
        <name>[Ni-Fe-S] cluster</name>
        <dbReference type="ChEBI" id="CHEBI:60400"/>
    </ligand>
</feature>
<dbReference type="InterPro" id="IPR045822">
    <property type="entry name" value="ACS_CODH_B_C"/>
</dbReference>
<evidence type="ECO:0000256" key="2">
    <source>
        <dbReference type="ARBA" id="ARBA00022596"/>
    </source>
</evidence>
<evidence type="ECO:0000313" key="12">
    <source>
        <dbReference type="EMBL" id="AIG97198.1"/>
    </source>
</evidence>
<evidence type="ECO:0000313" key="13">
    <source>
        <dbReference type="Proteomes" id="UP000028501"/>
    </source>
</evidence>
<dbReference type="InterPro" id="IPR004461">
    <property type="entry name" value="CO_DH/Ac-CoA_synth_bsu"/>
</dbReference>
<dbReference type="SMR" id="A0A075WI15"/>
<evidence type="ECO:0000256" key="4">
    <source>
        <dbReference type="ARBA" id="ARBA00022723"/>
    </source>
</evidence>
<dbReference type="HOGENOM" id="CLU_613408_0_0_2"/>
<evidence type="ECO:0000256" key="6">
    <source>
        <dbReference type="ARBA" id="ARBA00023014"/>
    </source>
</evidence>